<dbReference type="GO" id="GO:0012505">
    <property type="term" value="C:endomembrane system"/>
    <property type="evidence" value="ECO:0007669"/>
    <property type="project" value="UniProtKB-SubCell"/>
</dbReference>
<comment type="caution">
    <text evidence="12">The sequence shown here is derived from an EMBL/GenBank/DDBJ whole genome shotgun (WGS) entry which is preliminary data.</text>
</comment>
<evidence type="ECO:0000313" key="13">
    <source>
        <dbReference type="Proteomes" id="UP001201980"/>
    </source>
</evidence>
<dbReference type="InterPro" id="IPR008928">
    <property type="entry name" value="6-hairpin_glycosidase_sf"/>
</dbReference>
<dbReference type="PANTHER" id="PTHR12145">
    <property type="entry name" value="MANNAN ENDO-1,6-ALPHA-MANNOSIDASE DCW1"/>
    <property type="match status" value="1"/>
</dbReference>
<dbReference type="Pfam" id="PF03663">
    <property type="entry name" value="Glyco_hydro_76"/>
    <property type="match status" value="1"/>
</dbReference>
<evidence type="ECO:0000256" key="8">
    <source>
        <dbReference type="ARBA" id="ARBA00023180"/>
    </source>
</evidence>
<dbReference type="GO" id="GO:0009272">
    <property type="term" value="P:fungal-type cell wall biogenesis"/>
    <property type="evidence" value="ECO:0007669"/>
    <property type="project" value="TreeGrafter"/>
</dbReference>
<dbReference type="EC" id="3.2.1.101" evidence="4"/>
<dbReference type="PANTHER" id="PTHR12145:SF36">
    <property type="entry name" value="MANNAN ENDO-1,6-ALPHA-MANNOSIDASE DCW1"/>
    <property type="match status" value="1"/>
</dbReference>
<comment type="catalytic activity">
    <reaction evidence="1">
        <text>Random hydrolysis of (1-&gt;6)-alpha-D-mannosidic linkages in unbranched (1-&gt;6)-mannans.</text>
        <dbReference type="EC" id="3.2.1.101"/>
    </reaction>
</comment>
<evidence type="ECO:0000256" key="9">
    <source>
        <dbReference type="ARBA" id="ARBA00023295"/>
    </source>
</evidence>
<comment type="similarity">
    <text evidence="3">Belongs to the glycosyl hydrolase 76 family.</text>
</comment>
<feature type="region of interest" description="Disordered" evidence="10">
    <location>
        <begin position="360"/>
        <end position="390"/>
    </location>
</feature>
<keyword evidence="7 11" id="KW-0472">Membrane</keyword>
<dbReference type="FunFam" id="1.50.10.20:FF:000006">
    <property type="entry name" value="Mannan endo-1,6-alpha-mannosidase"/>
    <property type="match status" value="1"/>
</dbReference>
<comment type="subcellular location">
    <subcellularLocation>
        <location evidence="2">Endomembrane system</location>
    </subcellularLocation>
</comment>
<keyword evidence="9" id="KW-0326">Glycosidase</keyword>
<feature type="region of interest" description="Disordered" evidence="10">
    <location>
        <begin position="664"/>
        <end position="727"/>
    </location>
</feature>
<accession>A0AAD5RYG9</accession>
<keyword evidence="8" id="KW-0325">Glycoprotein</keyword>
<keyword evidence="11" id="KW-1133">Transmembrane helix</keyword>
<feature type="region of interest" description="Disordered" evidence="10">
    <location>
        <begin position="515"/>
        <end position="539"/>
    </location>
</feature>
<feature type="transmembrane region" description="Helical" evidence="11">
    <location>
        <begin position="400"/>
        <end position="422"/>
    </location>
</feature>
<evidence type="ECO:0000256" key="3">
    <source>
        <dbReference type="ARBA" id="ARBA00009699"/>
    </source>
</evidence>
<name>A0AAD5RYG9_9PEZI</name>
<feature type="compositionally biased region" description="Polar residues" evidence="10">
    <location>
        <begin position="664"/>
        <end position="680"/>
    </location>
</feature>
<gene>
    <name evidence="12" type="ORF">MKZ38_004753</name>
</gene>
<keyword evidence="6 12" id="KW-0378">Hydrolase</keyword>
<sequence length="727" mass="80339">MTDDMMSYYHGDEPGGETGLLPDPYYWWEAGAMFGALIDYWYYTGDAEYNNVTTRGLLSQVGPYNDYMPPSQKLTEGNDDQGFWGLAVMSAAEFNYPNPPEDQPQWLALAQAVFNTQAARWDMEHCNGGLRWQIFNWNKGFNYKNSISMACFFALAARLALYTGNESYADWADKSWDWMIGTGFMNPDSYFIYDGAHIEANCTDIVPYQWTYNAGGFLHGAAAMYNFTENDIWKERVDKLLDSTNIFFRGPNKDIMTEVACEPVNLCDIDQQSFKAYLSRWLAVTTKWAPWTYDTIMPWLRSSAEAAAETCVAGSNGRMCGMKWSSEVEGWHPDDLLGVGQQMAAMEILIANMMDEVKAPLSSNTGGTSQGDPSAGTEDIGRTEPPTGFQWAKIDAGDRVGGWMVTAVLILFLLTAIAFMIIDDWEREAWDRRKQALMGIKKRRQGMSLPWTEKPSDPLPPAPSSTTSTTARDRRRAQREAESSRMMADDQASDVMEASVVIGVAAAGVMSRVSNRRNSRNSGPHSFMAVGNDQATPSLGTIVPPVPAYKIRTGGSRPSSGESGSSTAVSASNRVFKSHIPQKDGTGIAALDWAQAPGRRNSHPKPQRVYLNRPVQHSKRNIVPELSHLVESGVQSLEATPYQHIKDTLPLTSGGTNESFCYTRNTSSPPGIATRTTTDPTCPFSPPRRSLDGCTTNQPQPSRASHPAPEKIGIAVPETSTPRKYSL</sequence>
<evidence type="ECO:0000256" key="4">
    <source>
        <dbReference type="ARBA" id="ARBA00012350"/>
    </source>
</evidence>
<dbReference type="GO" id="GO:0016052">
    <property type="term" value="P:carbohydrate catabolic process"/>
    <property type="evidence" value="ECO:0007669"/>
    <property type="project" value="InterPro"/>
</dbReference>
<evidence type="ECO:0000256" key="5">
    <source>
        <dbReference type="ARBA" id="ARBA00022729"/>
    </source>
</evidence>
<evidence type="ECO:0000256" key="2">
    <source>
        <dbReference type="ARBA" id="ARBA00004308"/>
    </source>
</evidence>
<evidence type="ECO:0000256" key="11">
    <source>
        <dbReference type="SAM" id="Phobius"/>
    </source>
</evidence>
<protein>
    <recommendedName>
        <fullName evidence="4">mannan endo-1,6-alpha-mannosidase</fullName>
        <ecNumber evidence="4">3.2.1.101</ecNumber>
    </recommendedName>
</protein>
<dbReference type="InterPro" id="IPR014480">
    <property type="entry name" value="Mannan-1_6-alpha_mannosidase"/>
</dbReference>
<dbReference type="GO" id="GO:0008496">
    <property type="term" value="F:mannan endo-1,6-alpha-mannosidase activity"/>
    <property type="evidence" value="ECO:0007669"/>
    <property type="project" value="UniProtKB-EC"/>
</dbReference>
<evidence type="ECO:0000256" key="7">
    <source>
        <dbReference type="ARBA" id="ARBA00023136"/>
    </source>
</evidence>
<evidence type="ECO:0000256" key="10">
    <source>
        <dbReference type="SAM" id="MobiDB-lite"/>
    </source>
</evidence>
<dbReference type="EMBL" id="JAKWBI020000027">
    <property type="protein sequence ID" value="KAJ2905678.1"/>
    <property type="molecule type" value="Genomic_DNA"/>
</dbReference>
<dbReference type="InterPro" id="IPR005198">
    <property type="entry name" value="Glyco_hydro_76"/>
</dbReference>
<proteinExistence type="inferred from homology"/>
<feature type="compositionally biased region" description="Polar residues" evidence="10">
    <location>
        <begin position="718"/>
        <end position="727"/>
    </location>
</feature>
<feature type="region of interest" description="Disordered" evidence="10">
    <location>
        <begin position="446"/>
        <end position="492"/>
    </location>
</feature>
<keyword evidence="5" id="KW-0732">Signal</keyword>
<keyword evidence="11" id="KW-0812">Transmembrane</keyword>
<dbReference type="AlphaFoldDB" id="A0AAD5RYG9"/>
<feature type="compositionally biased region" description="Polar residues" evidence="10">
    <location>
        <begin position="361"/>
        <end position="372"/>
    </location>
</feature>
<evidence type="ECO:0000256" key="1">
    <source>
        <dbReference type="ARBA" id="ARBA00001452"/>
    </source>
</evidence>
<dbReference type="Proteomes" id="UP001201980">
    <property type="component" value="Unassembled WGS sequence"/>
</dbReference>
<evidence type="ECO:0000313" key="12">
    <source>
        <dbReference type="EMBL" id="KAJ2905678.1"/>
    </source>
</evidence>
<dbReference type="SUPFAM" id="SSF48208">
    <property type="entry name" value="Six-hairpin glycosidases"/>
    <property type="match status" value="1"/>
</dbReference>
<feature type="compositionally biased region" description="Polar residues" evidence="10">
    <location>
        <begin position="693"/>
        <end position="703"/>
    </location>
</feature>
<dbReference type="Gene3D" id="1.50.10.20">
    <property type="match status" value="1"/>
</dbReference>
<evidence type="ECO:0000256" key="6">
    <source>
        <dbReference type="ARBA" id="ARBA00022801"/>
    </source>
</evidence>
<organism evidence="12 13">
    <name type="scientific">Zalerion maritima</name>
    <dbReference type="NCBI Taxonomy" id="339359"/>
    <lineage>
        <taxon>Eukaryota</taxon>
        <taxon>Fungi</taxon>
        <taxon>Dikarya</taxon>
        <taxon>Ascomycota</taxon>
        <taxon>Pezizomycotina</taxon>
        <taxon>Sordariomycetes</taxon>
        <taxon>Lulworthiomycetidae</taxon>
        <taxon>Lulworthiales</taxon>
        <taxon>Lulworthiaceae</taxon>
        <taxon>Zalerion</taxon>
    </lineage>
</organism>
<keyword evidence="13" id="KW-1185">Reference proteome</keyword>
<reference evidence="12" key="1">
    <citation type="submission" date="2022-07" db="EMBL/GenBank/DDBJ databases">
        <title>Draft genome sequence of Zalerion maritima ATCC 34329, a (micro)plastics degrading marine fungus.</title>
        <authorList>
            <person name="Paco A."/>
            <person name="Goncalves M.F.M."/>
            <person name="Rocha-Santos T.A.P."/>
            <person name="Alves A."/>
        </authorList>
    </citation>
    <scope>NUCLEOTIDE SEQUENCE</scope>
    <source>
        <strain evidence="12">ATCC 34329</strain>
    </source>
</reference>